<dbReference type="EMBL" id="MN418975">
    <property type="protein sequence ID" value="QHW16215.1"/>
    <property type="molecule type" value="Genomic_RNA"/>
</dbReference>
<accession>A0A6C0NSB1</accession>
<sequence length="714" mass="78008">MTSPIPQMNTSVFNLTRGRRVVSGDTSERVYTAVLNYCSTVRQSYQATTNVHWRLKQRGKKASHVSRAHAGISASFDYADNLKQEILKYHSRHVCTEIVVGRDYRFDFRSLLHHAGACMAHYCLTGVLDLNVLSSGKSGGTRVTVLSNADGLSILSADVLYLPNALKMMDINIFNCIYLLAAACECNIVFDDVILTGGTSAYNVPALNSAQWSKHLHNTIIYLLHLQSNGDGGCDGALALTAGLHTVITVVAHSDEGGLMRDVLRALHYAPAKGIVVADPNRTVNHSLPLLMYEPTWDSVCGMWDYVAVATAGLVHLSDPCELIAHDVYPTIITAPDENNVRAIEARVEAALPAFASIYIHNLAMFMGVGGDDCGRAVDTLVEAGVYICSLTGNDASRHMLKGTMAPWFWVESTGLFRDLTCFNIPGLSAGYGPQAIYGTAVTQPAMQACEYTGTRGSYDYYNIGWTSLRKHPLLVLTNNRAGDGIAHMEVGRDAAIPWVLPGQPQRRECTAQGHGTQTATCGHTRHNRGTLDEYIWGRFSTGLFHPAELTTFTNVEFRVKCWTEDNDGNVLETGAPVKDIVEGGVTVSVNAILLTNSTNHIRTVPAVRRSYQAGAKYLEEARSRGTMSTLNRIIGGQLFRDLQPISKRGVPPQPEPVCASMPVETTKEVSLSRIGPIRINQNVFRPRPQPTEEEMHEEPTPVALEAEPPGENV</sequence>
<proteinExistence type="predicted"/>
<dbReference type="InterPro" id="IPR008871">
    <property type="entry name" value="Totivirus_coat"/>
</dbReference>
<dbReference type="Pfam" id="PF05518">
    <property type="entry name" value="Totivirus_coat"/>
    <property type="match status" value="1"/>
</dbReference>
<organism evidence="1">
    <name type="scientific">Leishmania RNA virus 2</name>
    <dbReference type="NCBI Taxonomy" id="1678906"/>
    <lineage>
        <taxon>Viruses</taxon>
        <taxon>Riboviria</taxon>
        <taxon>Orthornavirae</taxon>
        <taxon>Duplornaviricota</taxon>
        <taxon>Chrymotiviricetes</taxon>
        <taxon>Ghabrivirales</taxon>
        <taxon>Alphatotivirineae</taxon>
        <taxon>Pseudototiviridae</taxon>
        <taxon>Leishmaniavirus</taxon>
        <taxon>Leishmaniavirus ni</taxon>
    </lineage>
</organism>
<protein>
    <submittedName>
        <fullName evidence="1">Capsid protein</fullName>
    </submittedName>
</protein>
<reference evidence="1" key="1">
    <citation type="journal article" date="2019" name="Genes (Basel)">
        <title>Molecular Characterization of Leishmania RNA virus 2 in Leishmania major from Uzbekistan.</title>
        <authorList>
            <person name="Kleschenko Y."/>
            <person name="Grybchuk D."/>
            <person name="Matveeva N.S."/>
            <person name="Macedo D.H."/>
            <person name="Ponirovsky E.N."/>
            <person name="Lukashev A.N."/>
            <person name="Yurchenko V."/>
        </authorList>
    </citation>
    <scope>NUCLEOTIDE SEQUENCE</scope>
    <source>
        <strain evidence="1">Lmj-Uzb2</strain>
    </source>
</reference>
<evidence type="ECO:0000313" key="1">
    <source>
        <dbReference type="EMBL" id="QHW16215.1"/>
    </source>
</evidence>
<name>A0A6C0NSB1_9VIRU</name>